<protein>
    <submittedName>
        <fullName evidence="2">DUF2238 domain-containing protein</fullName>
    </submittedName>
</protein>
<dbReference type="InterPro" id="IPR014509">
    <property type="entry name" value="YjdF-like"/>
</dbReference>
<dbReference type="RefSeq" id="WP_290398970.1">
    <property type="nucleotide sequence ID" value="NZ_JAUHLN010000001.1"/>
</dbReference>
<accession>A0ABT8E4Q9</accession>
<dbReference type="InterPro" id="IPR058534">
    <property type="entry name" value="YjdF"/>
</dbReference>
<organism evidence="2 3">
    <name type="scientific">Fictibacillus terranigra</name>
    <dbReference type="NCBI Taxonomy" id="3058424"/>
    <lineage>
        <taxon>Bacteria</taxon>
        <taxon>Bacillati</taxon>
        <taxon>Bacillota</taxon>
        <taxon>Bacilli</taxon>
        <taxon>Bacillales</taxon>
        <taxon>Fictibacillaceae</taxon>
        <taxon>Fictibacillus</taxon>
    </lineage>
</organism>
<reference evidence="2" key="1">
    <citation type="submission" date="2023-06" db="EMBL/GenBank/DDBJ databases">
        <title>Draft Genome Sequences of Representative Paenibacillus Polymyxa, Bacillus cereus, Fictibacillus sp., and Brevibacillus agri Strains Isolated from Amazonian Dark Earth.</title>
        <authorList>
            <person name="Pellegrinetti T.A."/>
            <person name="Cunha I.C.M."/>
            <person name="Chaves M.G."/>
            <person name="Freitas A.S."/>
            <person name="Silva A.V.R."/>
            <person name="Tsai S.M."/>
            <person name="Mendes L.W."/>
        </authorList>
    </citation>
    <scope>NUCLEOTIDE SEQUENCE</scope>
    <source>
        <strain evidence="2">CENA-BCM004</strain>
    </source>
</reference>
<feature type="transmembrane region" description="Helical" evidence="1">
    <location>
        <begin position="32"/>
        <end position="52"/>
    </location>
</feature>
<feature type="transmembrane region" description="Helical" evidence="1">
    <location>
        <begin position="9"/>
        <end position="26"/>
    </location>
</feature>
<feature type="transmembrane region" description="Helical" evidence="1">
    <location>
        <begin position="179"/>
        <end position="197"/>
    </location>
</feature>
<dbReference type="Proteomes" id="UP001168694">
    <property type="component" value="Unassembled WGS sequence"/>
</dbReference>
<feature type="transmembrane region" description="Helical" evidence="1">
    <location>
        <begin position="103"/>
        <end position="120"/>
    </location>
</feature>
<dbReference type="Pfam" id="PF09997">
    <property type="entry name" value="DUF2238"/>
    <property type="match status" value="1"/>
</dbReference>
<gene>
    <name evidence="2" type="ORF">QYF49_07605</name>
</gene>
<proteinExistence type="predicted"/>
<name>A0ABT8E4Q9_9BACL</name>
<evidence type="ECO:0000256" key="1">
    <source>
        <dbReference type="SAM" id="Phobius"/>
    </source>
</evidence>
<keyword evidence="1" id="KW-0812">Transmembrane</keyword>
<keyword evidence="3" id="KW-1185">Reference proteome</keyword>
<feature type="transmembrane region" description="Helical" evidence="1">
    <location>
        <begin position="59"/>
        <end position="80"/>
    </location>
</feature>
<comment type="caution">
    <text evidence="2">The sequence shown here is derived from an EMBL/GenBank/DDBJ whole genome shotgun (WGS) entry which is preliminary data.</text>
</comment>
<dbReference type="PIRSF" id="PIRSF020606">
    <property type="entry name" value="UCP020606"/>
    <property type="match status" value="1"/>
</dbReference>
<feature type="transmembrane region" description="Helical" evidence="1">
    <location>
        <begin position="129"/>
        <end position="149"/>
    </location>
</feature>
<keyword evidence="1" id="KW-0472">Membrane</keyword>
<evidence type="ECO:0000313" key="3">
    <source>
        <dbReference type="Proteomes" id="UP001168694"/>
    </source>
</evidence>
<keyword evidence="1" id="KW-1133">Transmembrane helix</keyword>
<evidence type="ECO:0000313" key="2">
    <source>
        <dbReference type="EMBL" id="MDN4072891.1"/>
    </source>
</evidence>
<sequence length="210" mass="23913">MIPEKLTKIHLFLLIAVTAVFIWSVIKPAGYLIWGLEVTPAIVGLIIVISTYNKFRLTTLSYFIIAILAVLMFVGGHYTYSKVPLFNWIKDVFDLNRNHYDRFGHFLKGFFTIVITEVLLRKTPLTKGPWLVAIAISISLAIASLYEIVEWLFAAISKNIQGGKAAKEFLGRQGDIWDAQWDMLLVLLGSIFALLIFSKLHNWLLKNELK</sequence>
<dbReference type="EMBL" id="JAUHLN010000001">
    <property type="protein sequence ID" value="MDN4072891.1"/>
    <property type="molecule type" value="Genomic_DNA"/>
</dbReference>